<dbReference type="Proteomes" id="UP000254939">
    <property type="component" value="Unassembled WGS sequence"/>
</dbReference>
<feature type="transmembrane region" description="Helical" evidence="2">
    <location>
        <begin position="27"/>
        <end position="48"/>
    </location>
</feature>
<dbReference type="Pfam" id="PF25954">
    <property type="entry name" value="Beta-barrel_RND_2"/>
    <property type="match status" value="1"/>
</dbReference>
<comment type="caution">
    <text evidence="6">The sequence shown here is derived from an EMBL/GenBank/DDBJ whole genome shotgun (WGS) entry which is preliminary data.</text>
</comment>
<dbReference type="Gene3D" id="1.10.287.470">
    <property type="entry name" value="Helix hairpin bin"/>
    <property type="match status" value="1"/>
</dbReference>
<evidence type="ECO:0000259" key="5">
    <source>
        <dbReference type="Pfam" id="PF25973"/>
    </source>
</evidence>
<evidence type="ECO:0000313" key="7">
    <source>
        <dbReference type="Proteomes" id="UP000254939"/>
    </source>
</evidence>
<feature type="domain" description="CzcB-like barrel-sandwich hybrid" evidence="5">
    <location>
        <begin position="111"/>
        <end position="268"/>
    </location>
</feature>
<keyword evidence="2" id="KW-0812">Transmembrane</keyword>
<dbReference type="InterPro" id="IPR058627">
    <property type="entry name" value="MdtA-like_C"/>
</dbReference>
<dbReference type="Gene3D" id="2.40.420.20">
    <property type="match status" value="1"/>
</dbReference>
<keyword evidence="2" id="KW-1133">Transmembrane helix</keyword>
<evidence type="ECO:0000313" key="6">
    <source>
        <dbReference type="EMBL" id="RDJ16843.1"/>
    </source>
</evidence>
<accession>A0A370KWM3</accession>
<evidence type="ECO:0000259" key="3">
    <source>
        <dbReference type="Pfam" id="PF25954"/>
    </source>
</evidence>
<dbReference type="Pfam" id="PF25973">
    <property type="entry name" value="BSH_CzcB"/>
    <property type="match status" value="1"/>
</dbReference>
<dbReference type="Gene3D" id="2.40.30.170">
    <property type="match status" value="1"/>
</dbReference>
<dbReference type="InterPro" id="IPR006143">
    <property type="entry name" value="RND_pump_MFP"/>
</dbReference>
<comment type="similarity">
    <text evidence="1">Belongs to the membrane fusion protein (MFP) (TC 8.A.1) family.</text>
</comment>
<dbReference type="Gene3D" id="2.40.50.100">
    <property type="match status" value="1"/>
</dbReference>
<feature type="domain" description="Multidrug resistance protein MdtA-like C-terminal permuted SH3" evidence="4">
    <location>
        <begin position="353"/>
        <end position="406"/>
    </location>
</feature>
<gene>
    <name evidence="6" type="ORF">B5K06_00175</name>
</gene>
<reference evidence="6 7" key="1">
    <citation type="submission" date="2017-03" db="EMBL/GenBank/DDBJ databases">
        <title>Genome analysis of Rhizobial strains effectives or ineffectives for nitrogen fixation isolated from bean seeds.</title>
        <authorList>
            <person name="Peralta H."/>
            <person name="Aguilar-Vera A."/>
            <person name="Mora Y."/>
            <person name="Vargas-Lagunas C."/>
            <person name="Girard L."/>
            <person name="Mora J."/>
        </authorList>
    </citation>
    <scope>NUCLEOTIDE SEQUENCE [LARGE SCALE GENOMIC DNA]</scope>
    <source>
        <strain evidence="6 7">CCGM3</strain>
    </source>
</reference>
<proteinExistence type="inferred from homology"/>
<dbReference type="InterPro" id="IPR058647">
    <property type="entry name" value="BSH_CzcB-like"/>
</dbReference>
<dbReference type="Pfam" id="PF25967">
    <property type="entry name" value="RND-MFP_C"/>
    <property type="match status" value="1"/>
</dbReference>
<sequence>MNGRRRWTNKSRLDAAVEGCVGWLRKMASAIALAVIAAAVLVSPLLVGKSRLGAGSPKLVSDMGLASNADNAPTVTTVTAETQRLETRTIVSGSLVAREEVSVGTESQHARIQAVLVEEGDQVHEGQVLALLSSDLDEIAVSMNEVEIERANALLLQSESSIALEEANLDLARKALERAQPLSRSGVTSLDVLEQREADVKVAKAKLRTAQQTRRVAVAERAIAYVKRRELMTRLEKNRIRAPAAGVVTERIARLGDIASADAPLFRLVRDGLVEFEAMAPMRLVGRVQTDVPIVVTVQGMGTAVSGTLRHIAPSVDPSTRMARLRIALPQSEALKIGAFARAELPYVEGTSLVLPLIAVRKAPEGAQVDVVTSGVVERRSVVTGEQTAEQVQILSGLREGEHVVLRANGIVQAGMRVRQVPAASVLASSK</sequence>
<dbReference type="GO" id="GO:0015562">
    <property type="term" value="F:efflux transmembrane transporter activity"/>
    <property type="evidence" value="ECO:0007669"/>
    <property type="project" value="TreeGrafter"/>
</dbReference>
<dbReference type="PANTHER" id="PTHR30469:SF15">
    <property type="entry name" value="HLYD FAMILY OF SECRETION PROTEINS"/>
    <property type="match status" value="1"/>
</dbReference>
<dbReference type="OrthoDB" id="7422354at2"/>
<evidence type="ECO:0000256" key="1">
    <source>
        <dbReference type="ARBA" id="ARBA00009477"/>
    </source>
</evidence>
<organism evidence="6 7">
    <name type="scientific">Rhizobium grahamii</name>
    <dbReference type="NCBI Taxonomy" id="1120045"/>
    <lineage>
        <taxon>Bacteria</taxon>
        <taxon>Pseudomonadati</taxon>
        <taxon>Pseudomonadota</taxon>
        <taxon>Alphaproteobacteria</taxon>
        <taxon>Hyphomicrobiales</taxon>
        <taxon>Rhizobiaceae</taxon>
        <taxon>Rhizobium/Agrobacterium group</taxon>
        <taxon>Rhizobium</taxon>
    </lineage>
</organism>
<keyword evidence="2" id="KW-0472">Membrane</keyword>
<dbReference type="AlphaFoldDB" id="A0A370KWM3"/>
<dbReference type="SUPFAM" id="SSF111369">
    <property type="entry name" value="HlyD-like secretion proteins"/>
    <property type="match status" value="1"/>
</dbReference>
<name>A0A370KWM3_9HYPH</name>
<dbReference type="GO" id="GO:1990281">
    <property type="term" value="C:efflux pump complex"/>
    <property type="evidence" value="ECO:0007669"/>
    <property type="project" value="TreeGrafter"/>
</dbReference>
<dbReference type="PANTHER" id="PTHR30469">
    <property type="entry name" value="MULTIDRUG RESISTANCE PROTEIN MDTA"/>
    <property type="match status" value="1"/>
</dbReference>
<dbReference type="NCBIfam" id="TIGR01730">
    <property type="entry name" value="RND_mfp"/>
    <property type="match status" value="1"/>
</dbReference>
<evidence type="ECO:0000259" key="4">
    <source>
        <dbReference type="Pfam" id="PF25967"/>
    </source>
</evidence>
<evidence type="ECO:0000256" key="2">
    <source>
        <dbReference type="SAM" id="Phobius"/>
    </source>
</evidence>
<protein>
    <submittedName>
        <fullName evidence="6">Efflux transporter periplasmic adaptor subunit</fullName>
    </submittedName>
</protein>
<feature type="domain" description="CusB-like beta-barrel" evidence="3">
    <location>
        <begin position="278"/>
        <end position="345"/>
    </location>
</feature>
<dbReference type="InterPro" id="IPR058792">
    <property type="entry name" value="Beta-barrel_RND_2"/>
</dbReference>
<dbReference type="EMBL" id="NAAC01000001">
    <property type="protein sequence ID" value="RDJ16843.1"/>
    <property type="molecule type" value="Genomic_DNA"/>
</dbReference>